<dbReference type="EMBL" id="AP018042">
    <property type="protein sequence ID" value="BAX81743.1"/>
    <property type="molecule type" value="Genomic_DNA"/>
</dbReference>
<feature type="domain" description="Glycoside hydrolase family 2 immunoglobulin-like beta-sandwich" evidence="5">
    <location>
        <begin position="214"/>
        <end position="316"/>
    </location>
</feature>
<keyword evidence="3" id="KW-0326">Glycosidase</keyword>
<dbReference type="InterPro" id="IPR051913">
    <property type="entry name" value="GH2_Domain-Containing"/>
</dbReference>
<dbReference type="Pfam" id="PF02837">
    <property type="entry name" value="Glyco_hydro_2_N"/>
    <property type="match status" value="1"/>
</dbReference>
<dbReference type="InterPro" id="IPR008979">
    <property type="entry name" value="Galactose-bd-like_sf"/>
</dbReference>
<reference evidence="9 10" key="1">
    <citation type="journal article" date="2018" name="Mar. Genomics">
        <title>Complete genome sequence of Marinifilaceae bacterium strain SPP2, isolated from the Antarctic marine sediment.</title>
        <authorList>
            <person name="Watanabe M."/>
            <person name="Kojima H."/>
            <person name="Fukui M."/>
        </authorList>
    </citation>
    <scope>NUCLEOTIDE SEQUENCE [LARGE SCALE GENOMIC DNA]</scope>
    <source>
        <strain evidence="9 10">SPP2</strain>
    </source>
</reference>
<dbReference type="Gene3D" id="3.20.20.80">
    <property type="entry name" value="Glycosidases"/>
    <property type="match status" value="1"/>
</dbReference>
<dbReference type="InterPro" id="IPR036156">
    <property type="entry name" value="Beta-gal/glucu_dom_sf"/>
</dbReference>
<name>A0A1Y1CNZ8_9BACT</name>
<dbReference type="InterPro" id="IPR017853">
    <property type="entry name" value="GH"/>
</dbReference>
<evidence type="ECO:0000256" key="4">
    <source>
        <dbReference type="SAM" id="SignalP"/>
    </source>
</evidence>
<evidence type="ECO:0000259" key="6">
    <source>
        <dbReference type="Pfam" id="PF02836"/>
    </source>
</evidence>
<dbReference type="SUPFAM" id="SSF49785">
    <property type="entry name" value="Galactose-binding domain-like"/>
    <property type="match status" value="1"/>
</dbReference>
<accession>A0A1Y1CNZ8</accession>
<evidence type="ECO:0000256" key="3">
    <source>
        <dbReference type="ARBA" id="ARBA00023295"/>
    </source>
</evidence>
<dbReference type="PANTHER" id="PTHR42732">
    <property type="entry name" value="BETA-GALACTOSIDASE"/>
    <property type="match status" value="1"/>
</dbReference>
<dbReference type="GO" id="GO:0005975">
    <property type="term" value="P:carbohydrate metabolic process"/>
    <property type="evidence" value="ECO:0007669"/>
    <property type="project" value="InterPro"/>
</dbReference>
<dbReference type="Pfam" id="PF02836">
    <property type="entry name" value="Glyco_hydro_2_C"/>
    <property type="match status" value="1"/>
</dbReference>
<dbReference type="Gene3D" id="2.60.40.10">
    <property type="entry name" value="Immunoglobulins"/>
    <property type="match status" value="3"/>
</dbReference>
<organism evidence="9 10">
    <name type="scientific">Labilibaculum antarcticum</name>
    <dbReference type="NCBI Taxonomy" id="1717717"/>
    <lineage>
        <taxon>Bacteria</taxon>
        <taxon>Pseudomonadati</taxon>
        <taxon>Bacteroidota</taxon>
        <taxon>Bacteroidia</taxon>
        <taxon>Marinilabiliales</taxon>
        <taxon>Marinifilaceae</taxon>
        <taxon>Labilibaculum</taxon>
    </lineage>
</organism>
<feature type="domain" description="Glycosyl hydrolases family 2 sugar binding" evidence="7">
    <location>
        <begin position="96"/>
        <end position="195"/>
    </location>
</feature>
<dbReference type="InterPro" id="IPR013783">
    <property type="entry name" value="Ig-like_fold"/>
</dbReference>
<dbReference type="AlphaFoldDB" id="A0A1Y1CNZ8"/>
<feature type="domain" description="Glycoside hydrolase family 2 catalytic" evidence="6">
    <location>
        <begin position="322"/>
        <end position="483"/>
    </location>
</feature>
<dbReference type="PANTHER" id="PTHR42732:SF1">
    <property type="entry name" value="BETA-MANNOSIDASE"/>
    <property type="match status" value="1"/>
</dbReference>
<dbReference type="SUPFAM" id="SSF51445">
    <property type="entry name" value="(Trans)glycosidases"/>
    <property type="match status" value="1"/>
</dbReference>
<keyword evidence="4" id="KW-0732">Signal</keyword>
<feature type="domain" description="Glycoside hydrolase family 2" evidence="8">
    <location>
        <begin position="670"/>
        <end position="754"/>
    </location>
</feature>
<evidence type="ECO:0000313" key="10">
    <source>
        <dbReference type="Proteomes" id="UP000218267"/>
    </source>
</evidence>
<dbReference type="GO" id="GO:0004553">
    <property type="term" value="F:hydrolase activity, hydrolyzing O-glycosyl compounds"/>
    <property type="evidence" value="ECO:0007669"/>
    <property type="project" value="InterPro"/>
</dbReference>
<keyword evidence="2 9" id="KW-0378">Hydrolase</keyword>
<protein>
    <submittedName>
        <fullName evidence="9">Glycoside hydrolase family 2</fullName>
    </submittedName>
</protein>
<dbReference type="Pfam" id="PF00703">
    <property type="entry name" value="Glyco_hydro_2"/>
    <property type="match status" value="1"/>
</dbReference>
<dbReference type="KEGG" id="mbas:ALGA_3445"/>
<feature type="chain" id="PRO_5013186150" evidence="4">
    <location>
        <begin position="23"/>
        <end position="954"/>
    </location>
</feature>
<evidence type="ECO:0000259" key="5">
    <source>
        <dbReference type="Pfam" id="PF00703"/>
    </source>
</evidence>
<dbReference type="InterPro" id="IPR006104">
    <property type="entry name" value="Glyco_hydro_2_N"/>
</dbReference>
<proteinExistence type="inferred from homology"/>
<evidence type="ECO:0000256" key="1">
    <source>
        <dbReference type="ARBA" id="ARBA00007401"/>
    </source>
</evidence>
<dbReference type="SUPFAM" id="SSF49303">
    <property type="entry name" value="beta-Galactosidase/glucuronidase domain"/>
    <property type="match status" value="1"/>
</dbReference>
<comment type="similarity">
    <text evidence="1">Belongs to the glycosyl hydrolase 2 family.</text>
</comment>
<dbReference type="Pfam" id="PF18565">
    <property type="entry name" value="Glyco_hydro2_C5"/>
    <property type="match status" value="1"/>
</dbReference>
<dbReference type="InterPro" id="IPR006102">
    <property type="entry name" value="Ig-like_GH2"/>
</dbReference>
<dbReference type="PRINTS" id="PR00132">
    <property type="entry name" value="GLHYDRLASE2"/>
</dbReference>
<feature type="signal peptide" evidence="4">
    <location>
        <begin position="1"/>
        <end position="22"/>
    </location>
</feature>
<evidence type="ECO:0000256" key="2">
    <source>
        <dbReference type="ARBA" id="ARBA00022801"/>
    </source>
</evidence>
<reference evidence="10" key="2">
    <citation type="journal article" date="2020" name="Antonie Van Leeuwenhoek">
        <title>Labilibaculum antarcticum sp. nov., a novel facultative anaerobic, psychrotorelant bacterium isolated from marine sediment of Antarctica.</title>
        <authorList>
            <person name="Watanabe M."/>
            <person name="Kojima H."/>
            <person name="Fukui M."/>
        </authorList>
    </citation>
    <scope>NUCLEOTIDE SEQUENCE [LARGE SCALE GENOMIC DNA]</scope>
    <source>
        <strain evidence="10">SPP2</strain>
    </source>
</reference>
<dbReference type="Proteomes" id="UP000218267">
    <property type="component" value="Chromosome"/>
</dbReference>
<dbReference type="InterPro" id="IPR006101">
    <property type="entry name" value="Glyco_hydro_2"/>
</dbReference>
<gene>
    <name evidence="9" type="ORF">ALGA_3445</name>
</gene>
<evidence type="ECO:0000313" key="9">
    <source>
        <dbReference type="EMBL" id="BAX81743.1"/>
    </source>
</evidence>
<dbReference type="InterPro" id="IPR040605">
    <property type="entry name" value="Glyco_hydro2_dom5"/>
</dbReference>
<sequence length="954" mass="108144">MEGMNYKILTIFILLSSAVSGANLPTGYPATSRTKQNINLDWKFSKMPKAEIPAAINFDDSGWKMVCIPHNPDPLSLSLDSVTEHWSQKEFLRDHNWYRKQLYIELEANEKAFIEFEGVHNATELWVNGKLVGRYAVNGYIPHHFDITDFVNSGEVNTIAIDADNSFDATIAPDPDETDYVKWAGIYRDVYLVKTNKLHVNFNWEDFDAGVHITTPSVKKENGTVSVKTTVLNEYEKDADCRIETMIVDADGYVLKKIESSSKIKGGHKNTFRQTTEITDNYHLWSPDNPYLYRAVSVIYLNDKPVDFVENKFGFRSIELVDGQGLLLNGKPFFMLGVNRHQNYPHIGDAVPNSMHYEAALRYKQAGINAIRLSHYPQDNSFIEACDELGIVLYEEASSWIQWKQGEWMNKLEQSLRVMVRNHRNHPSIIIWGAGINHRGPVPQLNNAAKEEDPFRLTASASSPWCGTKNAGVTDIYATMDYRRTDWPEGDFCLLMEHGYSNNSLANQHHISRYKKRNNNIGALLWVGADYNHMRPTEKQHDMFTEYGLQTAYRVPRPAYYWYVSELTDAPYVHITDQSVYKNQKIHVYSNASEVALYANDKLIAVQRADNDPLRIRNAHPSFTFHYNWTQEKLTAKALNRGKVEATHFRTKAGEAYALKLAVDNPDIPLESGGSDLKMIRAYVVDKNGEVITDADLKVHFEATGAGTVFYADKPYVQNMQTYHGAASIYLKGNATAGEVKIKASLGKLKTASLALHTIPYQSDEIANYAAAIYDYPIYKIDIQTEGQLSQFGWRVEKGGDKDEFSFQTGKCTFSVQADSNLKWRKGTNTILGNLGYMACDGVYVESGKLKLILSGLPKGKYVLKTYHHSFQDVKKLFPYNLKVERKDAKGEFTYTSDDEAVGMYDANDIGERKPISVTNYIDSDGVNSVTITFETDKENAATWLNGLEFKQIK</sequence>
<evidence type="ECO:0000259" key="7">
    <source>
        <dbReference type="Pfam" id="PF02837"/>
    </source>
</evidence>
<dbReference type="Gene3D" id="2.60.120.260">
    <property type="entry name" value="Galactose-binding domain-like"/>
    <property type="match status" value="1"/>
</dbReference>
<keyword evidence="10" id="KW-1185">Reference proteome</keyword>
<dbReference type="InterPro" id="IPR006103">
    <property type="entry name" value="Glyco_hydro_2_cat"/>
</dbReference>
<evidence type="ECO:0000259" key="8">
    <source>
        <dbReference type="Pfam" id="PF18565"/>
    </source>
</evidence>